<dbReference type="Gene3D" id="3.30.70.100">
    <property type="match status" value="1"/>
</dbReference>
<dbReference type="GO" id="GO:0016857">
    <property type="term" value="F:racemase and epimerase activity, acting on carbohydrates and derivatives"/>
    <property type="evidence" value="ECO:0007669"/>
    <property type="project" value="InterPro"/>
</dbReference>
<dbReference type="SUPFAM" id="SSF54909">
    <property type="entry name" value="Dimeric alpha+beta barrel"/>
    <property type="match status" value="1"/>
</dbReference>
<feature type="non-terminal residue" evidence="1">
    <location>
        <position position="1"/>
    </location>
</feature>
<name>X0W875_9ZZZZ</name>
<dbReference type="PANTHER" id="PTHR34389">
    <property type="entry name" value="L-RHAMNOSE MUTAROTASE"/>
    <property type="match status" value="1"/>
</dbReference>
<evidence type="ECO:0008006" key="2">
    <source>
        <dbReference type="Google" id="ProtNLM"/>
    </source>
</evidence>
<dbReference type="EMBL" id="BARS01033595">
    <property type="protein sequence ID" value="GAG27149.1"/>
    <property type="molecule type" value="Genomic_DNA"/>
</dbReference>
<dbReference type="Pfam" id="PF05336">
    <property type="entry name" value="rhaM"/>
    <property type="match status" value="1"/>
</dbReference>
<gene>
    <name evidence="1" type="ORF">S01H1_52005</name>
</gene>
<protein>
    <recommendedName>
        <fullName evidence="2">L-rhamnose mutarotase</fullName>
    </recommendedName>
</protein>
<organism evidence="1">
    <name type="scientific">marine sediment metagenome</name>
    <dbReference type="NCBI Taxonomy" id="412755"/>
    <lineage>
        <taxon>unclassified sequences</taxon>
        <taxon>metagenomes</taxon>
        <taxon>ecological metagenomes</taxon>
    </lineage>
</organism>
<dbReference type="InterPro" id="IPR008000">
    <property type="entry name" value="Rham/fucose_mutarotase"/>
</dbReference>
<comment type="caution">
    <text evidence="1">The sequence shown here is derived from an EMBL/GenBank/DDBJ whole genome shotgun (WGS) entry which is preliminary data.</text>
</comment>
<evidence type="ECO:0000313" key="1">
    <source>
        <dbReference type="EMBL" id="GAG27149.1"/>
    </source>
</evidence>
<dbReference type="AlphaFoldDB" id="X0W875"/>
<reference evidence="1" key="1">
    <citation type="journal article" date="2014" name="Front. Microbiol.">
        <title>High frequency of phylogenetically diverse reductive dehalogenase-homologous genes in deep subseafloor sedimentary metagenomes.</title>
        <authorList>
            <person name="Kawai M."/>
            <person name="Futagami T."/>
            <person name="Toyoda A."/>
            <person name="Takaki Y."/>
            <person name="Nishi S."/>
            <person name="Hori S."/>
            <person name="Arai W."/>
            <person name="Tsubouchi T."/>
            <person name="Morono Y."/>
            <person name="Uchiyama I."/>
            <person name="Ito T."/>
            <person name="Fujiyama A."/>
            <person name="Inagaki F."/>
            <person name="Takami H."/>
        </authorList>
    </citation>
    <scope>NUCLEOTIDE SEQUENCE</scope>
    <source>
        <strain evidence="1">Expedition CK06-06</strain>
    </source>
</reference>
<dbReference type="PANTHER" id="PTHR34389:SF2">
    <property type="entry name" value="L-RHAMNOSE MUTAROTASE"/>
    <property type="match status" value="1"/>
</dbReference>
<sequence length="57" mass="6731">FSYFEYTGEDFEADMATMAADEETQRWWDECKPCLEPVEDLPPGEVWAPMESVFFQE</sequence>
<dbReference type="InterPro" id="IPR011008">
    <property type="entry name" value="Dimeric_a/b-barrel"/>
</dbReference>
<proteinExistence type="predicted"/>
<accession>X0W875</accession>